<dbReference type="Pfam" id="PF01408">
    <property type="entry name" value="GFO_IDH_MocA"/>
    <property type="match status" value="1"/>
</dbReference>
<dbReference type="AlphaFoldDB" id="A0A5C6A152"/>
<dbReference type="InterPro" id="IPR051450">
    <property type="entry name" value="Gfo/Idh/MocA_Oxidoreductases"/>
</dbReference>
<feature type="domain" description="Gfo/Idh/MocA-like oxidoreductase N-terminal" evidence="1">
    <location>
        <begin position="2"/>
        <end position="127"/>
    </location>
</feature>
<dbReference type="RefSeq" id="WP_146579816.1">
    <property type="nucleotide sequence ID" value="NZ_SJPM01000010.1"/>
</dbReference>
<evidence type="ECO:0000313" key="3">
    <source>
        <dbReference type="Proteomes" id="UP000316213"/>
    </source>
</evidence>
<reference evidence="2 3" key="1">
    <citation type="submission" date="2019-02" db="EMBL/GenBank/DDBJ databases">
        <title>Deep-cultivation of Planctomycetes and their phenomic and genomic characterization uncovers novel biology.</title>
        <authorList>
            <person name="Wiegand S."/>
            <person name="Jogler M."/>
            <person name="Boedeker C."/>
            <person name="Pinto D."/>
            <person name="Vollmers J."/>
            <person name="Rivas-Marin E."/>
            <person name="Kohn T."/>
            <person name="Peeters S.H."/>
            <person name="Heuer A."/>
            <person name="Rast P."/>
            <person name="Oberbeckmann S."/>
            <person name="Bunk B."/>
            <person name="Jeske O."/>
            <person name="Meyerdierks A."/>
            <person name="Storesund J.E."/>
            <person name="Kallscheuer N."/>
            <person name="Luecker S."/>
            <person name="Lage O.M."/>
            <person name="Pohl T."/>
            <person name="Merkel B.J."/>
            <person name="Hornburger P."/>
            <person name="Mueller R.-W."/>
            <person name="Bruemmer F."/>
            <person name="Labrenz M."/>
            <person name="Spormann A.M."/>
            <person name="Op Den Camp H."/>
            <person name="Overmann J."/>
            <person name="Amann R."/>
            <person name="Jetten M.S.M."/>
            <person name="Mascher T."/>
            <person name="Medema M.H."/>
            <person name="Devos D.P."/>
            <person name="Kaster A.-K."/>
            <person name="Ovreas L."/>
            <person name="Rohde M."/>
            <person name="Galperin M.Y."/>
            <person name="Jogler C."/>
        </authorList>
    </citation>
    <scope>NUCLEOTIDE SEQUENCE [LARGE SCALE GENOMIC DNA]</scope>
    <source>
        <strain evidence="2 3">Pla100</strain>
    </source>
</reference>
<dbReference type="PANTHER" id="PTHR43377:SF1">
    <property type="entry name" value="BILIVERDIN REDUCTASE A"/>
    <property type="match status" value="1"/>
</dbReference>
<dbReference type="GO" id="GO:0033712">
    <property type="term" value="F:1,5-anhydro-D-fructose reductase (1,5-anhydro-D-mannitol-forming) activity"/>
    <property type="evidence" value="ECO:0007669"/>
    <property type="project" value="UniProtKB-EC"/>
</dbReference>
<dbReference type="OrthoDB" id="9783105at2"/>
<proteinExistence type="predicted"/>
<evidence type="ECO:0000259" key="1">
    <source>
        <dbReference type="Pfam" id="PF01408"/>
    </source>
</evidence>
<keyword evidence="2" id="KW-0560">Oxidoreductase</keyword>
<dbReference type="InterPro" id="IPR000683">
    <property type="entry name" value="Gfo/Idh/MocA-like_OxRdtase_N"/>
</dbReference>
<dbReference type="PANTHER" id="PTHR43377">
    <property type="entry name" value="BILIVERDIN REDUCTASE A"/>
    <property type="match status" value="1"/>
</dbReference>
<dbReference type="SUPFAM" id="SSF51735">
    <property type="entry name" value="NAD(P)-binding Rossmann-fold domains"/>
    <property type="match status" value="1"/>
</dbReference>
<sequence>MRAAILGVGFMGWIHSLAYRRSETAEFVGFASRDPTKRDGDWRGIQGNFGPPGEQFDVSDLVVCEGLDGLLEDDSIDLIDVCLPPHLHVDAVTRSLRAGKRVLCEKPLALNSADGQLMTDLAEPGQLMVGHILPLMPEFAFLVDAVSDDRFGKILAGRFQRTIGPPDWIPDFYDPLRVGGPLIDLQVHDAHLIRMLFGMPSHATTASELRNGIPKRYETVLHFDRTSDSPEPGLGDESSGAGGPIVAVCGGVIDSPARPFTHGYEVSFERATVRFEFAAYSDGESDSIPVTVLHQDGRRELPPMDGSDPIDAFVAEIDAAAGVVAGGPMPAALDPQLATDALRICEMQMPAS</sequence>
<evidence type="ECO:0000313" key="2">
    <source>
        <dbReference type="EMBL" id="TWT93040.1"/>
    </source>
</evidence>
<accession>A0A5C6A152</accession>
<dbReference type="Gene3D" id="3.30.360.10">
    <property type="entry name" value="Dihydrodipicolinate Reductase, domain 2"/>
    <property type="match status" value="1"/>
</dbReference>
<keyword evidence="3" id="KW-1185">Reference proteome</keyword>
<dbReference type="GO" id="GO:0000166">
    <property type="term" value="F:nucleotide binding"/>
    <property type="evidence" value="ECO:0007669"/>
    <property type="project" value="InterPro"/>
</dbReference>
<gene>
    <name evidence="2" type="primary">afr_6</name>
    <name evidence="2" type="ORF">Pla100_43560</name>
</gene>
<dbReference type="Proteomes" id="UP000316213">
    <property type="component" value="Unassembled WGS sequence"/>
</dbReference>
<dbReference type="EMBL" id="SJPM01000010">
    <property type="protein sequence ID" value="TWT93040.1"/>
    <property type="molecule type" value="Genomic_DNA"/>
</dbReference>
<dbReference type="InterPro" id="IPR036291">
    <property type="entry name" value="NAD(P)-bd_dom_sf"/>
</dbReference>
<dbReference type="EC" id="1.1.1.292" evidence="2"/>
<protein>
    <submittedName>
        <fullName evidence="2">1,5-anhydro-D-fructose reductase</fullName>
        <ecNumber evidence="2">1.1.1.292</ecNumber>
    </submittedName>
</protein>
<dbReference type="Gene3D" id="3.40.50.720">
    <property type="entry name" value="NAD(P)-binding Rossmann-like Domain"/>
    <property type="match status" value="1"/>
</dbReference>
<dbReference type="SUPFAM" id="SSF55347">
    <property type="entry name" value="Glyceraldehyde-3-phosphate dehydrogenase-like, C-terminal domain"/>
    <property type="match status" value="1"/>
</dbReference>
<organism evidence="2 3">
    <name type="scientific">Neorhodopirellula pilleata</name>
    <dbReference type="NCBI Taxonomy" id="2714738"/>
    <lineage>
        <taxon>Bacteria</taxon>
        <taxon>Pseudomonadati</taxon>
        <taxon>Planctomycetota</taxon>
        <taxon>Planctomycetia</taxon>
        <taxon>Pirellulales</taxon>
        <taxon>Pirellulaceae</taxon>
        <taxon>Neorhodopirellula</taxon>
    </lineage>
</organism>
<name>A0A5C6A152_9BACT</name>
<comment type="caution">
    <text evidence="2">The sequence shown here is derived from an EMBL/GenBank/DDBJ whole genome shotgun (WGS) entry which is preliminary data.</text>
</comment>